<sequence>MLTAKAFEDQRKEGRMSLQPAAWLLLASPRLGNKNQKVTMTMTKYCATTEKPNKGLTGESIKRYKSNAEGENCSCFLAEDQRTSSDGENKLRWKRNRDTAPLIDCIKKRINLWAQKGLCLKIKNLISSKAFLSRQQK</sequence>
<organism evidence="1 2">
    <name type="scientific">Ameca splendens</name>
    <dbReference type="NCBI Taxonomy" id="208324"/>
    <lineage>
        <taxon>Eukaryota</taxon>
        <taxon>Metazoa</taxon>
        <taxon>Chordata</taxon>
        <taxon>Craniata</taxon>
        <taxon>Vertebrata</taxon>
        <taxon>Euteleostomi</taxon>
        <taxon>Actinopterygii</taxon>
        <taxon>Neopterygii</taxon>
        <taxon>Teleostei</taxon>
        <taxon>Neoteleostei</taxon>
        <taxon>Acanthomorphata</taxon>
        <taxon>Ovalentaria</taxon>
        <taxon>Atherinomorphae</taxon>
        <taxon>Cyprinodontiformes</taxon>
        <taxon>Goodeidae</taxon>
        <taxon>Ameca</taxon>
    </lineage>
</organism>
<keyword evidence="2" id="KW-1185">Reference proteome</keyword>
<reference evidence="1 2" key="1">
    <citation type="submission" date="2021-06" db="EMBL/GenBank/DDBJ databases">
        <authorList>
            <person name="Palmer J.M."/>
        </authorList>
    </citation>
    <scope>NUCLEOTIDE SEQUENCE [LARGE SCALE GENOMIC DNA]</scope>
    <source>
        <strain evidence="1 2">AS_MEX2019</strain>
        <tissue evidence="1">Muscle</tissue>
    </source>
</reference>
<dbReference type="Proteomes" id="UP001469553">
    <property type="component" value="Unassembled WGS sequence"/>
</dbReference>
<name>A0ABV0ZV09_9TELE</name>
<dbReference type="EMBL" id="JAHRIP010072273">
    <property type="protein sequence ID" value="MEQ2309331.1"/>
    <property type="molecule type" value="Genomic_DNA"/>
</dbReference>
<gene>
    <name evidence="1" type="ORF">AMECASPLE_037594</name>
</gene>
<evidence type="ECO:0000313" key="2">
    <source>
        <dbReference type="Proteomes" id="UP001469553"/>
    </source>
</evidence>
<protein>
    <submittedName>
        <fullName evidence="1">Uncharacterized protein</fullName>
    </submittedName>
</protein>
<proteinExistence type="predicted"/>
<comment type="caution">
    <text evidence="1">The sequence shown here is derived from an EMBL/GenBank/DDBJ whole genome shotgun (WGS) entry which is preliminary data.</text>
</comment>
<evidence type="ECO:0000313" key="1">
    <source>
        <dbReference type="EMBL" id="MEQ2309331.1"/>
    </source>
</evidence>
<accession>A0ABV0ZV09</accession>